<comment type="caution">
    <text evidence="2">The sequence shown here is derived from an EMBL/GenBank/DDBJ whole genome shotgun (WGS) entry which is preliminary data.</text>
</comment>
<dbReference type="Proteomes" id="UP000760860">
    <property type="component" value="Unassembled WGS sequence"/>
</dbReference>
<accession>A0A8T1H6S8</accession>
<proteinExistence type="predicted"/>
<gene>
    <name evidence="2" type="ORF">PC129_g21082</name>
</gene>
<name>A0A8T1H6S8_9STRA</name>
<organism evidence="2 3">
    <name type="scientific">Phytophthora cactorum</name>
    <dbReference type="NCBI Taxonomy" id="29920"/>
    <lineage>
        <taxon>Eukaryota</taxon>
        <taxon>Sar</taxon>
        <taxon>Stramenopiles</taxon>
        <taxon>Oomycota</taxon>
        <taxon>Peronosporomycetes</taxon>
        <taxon>Peronosporales</taxon>
        <taxon>Peronosporaceae</taxon>
        <taxon>Phytophthora</taxon>
    </lineage>
</organism>
<protein>
    <submittedName>
        <fullName evidence="2">Uncharacterized protein</fullName>
    </submittedName>
</protein>
<dbReference type="EMBL" id="RCMV01001611">
    <property type="protein sequence ID" value="KAG3207880.1"/>
    <property type="molecule type" value="Genomic_DNA"/>
</dbReference>
<evidence type="ECO:0000313" key="3">
    <source>
        <dbReference type="Proteomes" id="UP000760860"/>
    </source>
</evidence>
<feature type="region of interest" description="Disordered" evidence="1">
    <location>
        <begin position="1"/>
        <end position="23"/>
    </location>
</feature>
<evidence type="ECO:0000256" key="1">
    <source>
        <dbReference type="SAM" id="MobiDB-lite"/>
    </source>
</evidence>
<sequence length="56" mass="6248">MEDVPEMVRAYEAPGQSVSPSESLRGTRLCPYLLSCVNSAFNSNVVMNTRHSECQR</sequence>
<dbReference type="AlphaFoldDB" id="A0A8T1H6S8"/>
<evidence type="ECO:0000313" key="2">
    <source>
        <dbReference type="EMBL" id="KAG3207880.1"/>
    </source>
</evidence>
<reference evidence="2" key="1">
    <citation type="submission" date="2018-05" db="EMBL/GenBank/DDBJ databases">
        <title>Effector identification in a new, highly contiguous assembly of the strawberry crown rot pathogen Phytophthora cactorum.</title>
        <authorList>
            <person name="Armitage A.D."/>
            <person name="Nellist C.F."/>
            <person name="Bates H."/>
            <person name="Vickerstaff R.J."/>
            <person name="Harrison R.J."/>
        </authorList>
    </citation>
    <scope>NUCLEOTIDE SEQUENCE</scope>
    <source>
        <strain evidence="2">P421</strain>
    </source>
</reference>